<evidence type="ECO:0000313" key="1">
    <source>
        <dbReference type="EMBL" id="GAA3613913.1"/>
    </source>
</evidence>
<dbReference type="EMBL" id="BAAAZO010000005">
    <property type="protein sequence ID" value="GAA3613913.1"/>
    <property type="molecule type" value="Genomic_DNA"/>
</dbReference>
<gene>
    <name evidence="1" type="ORF">GCM10022223_32670</name>
</gene>
<protein>
    <submittedName>
        <fullName evidence="1">Uncharacterized protein</fullName>
    </submittedName>
</protein>
<dbReference type="Proteomes" id="UP001501074">
    <property type="component" value="Unassembled WGS sequence"/>
</dbReference>
<dbReference type="RefSeq" id="WP_231487684.1">
    <property type="nucleotide sequence ID" value="NZ_BAAAZO010000005.1"/>
</dbReference>
<proteinExistence type="predicted"/>
<reference evidence="2" key="1">
    <citation type="journal article" date="2019" name="Int. J. Syst. Evol. Microbiol.">
        <title>The Global Catalogue of Microorganisms (GCM) 10K type strain sequencing project: providing services to taxonomists for standard genome sequencing and annotation.</title>
        <authorList>
            <consortium name="The Broad Institute Genomics Platform"/>
            <consortium name="The Broad Institute Genome Sequencing Center for Infectious Disease"/>
            <person name="Wu L."/>
            <person name="Ma J."/>
        </authorList>
    </citation>
    <scope>NUCLEOTIDE SEQUENCE [LARGE SCALE GENOMIC DNA]</scope>
    <source>
        <strain evidence="2">JCM 16902</strain>
    </source>
</reference>
<accession>A0ABP6ZN36</accession>
<evidence type="ECO:0000313" key="2">
    <source>
        <dbReference type="Proteomes" id="UP001501074"/>
    </source>
</evidence>
<name>A0ABP6ZN36_9ACTN</name>
<comment type="caution">
    <text evidence="1">The sequence shown here is derived from an EMBL/GenBank/DDBJ whole genome shotgun (WGS) entry which is preliminary data.</text>
</comment>
<organism evidence="1 2">
    <name type="scientific">Kineosporia mesophila</name>
    <dbReference type="NCBI Taxonomy" id="566012"/>
    <lineage>
        <taxon>Bacteria</taxon>
        <taxon>Bacillati</taxon>
        <taxon>Actinomycetota</taxon>
        <taxon>Actinomycetes</taxon>
        <taxon>Kineosporiales</taxon>
        <taxon>Kineosporiaceae</taxon>
        <taxon>Kineosporia</taxon>
    </lineage>
</organism>
<keyword evidence="2" id="KW-1185">Reference proteome</keyword>
<sequence length="57" mass="6078">MEAPKISSADLLGSAEDAIESAVQEVLADDWVKFVKSGLTLDPRERYERIAAALGGS</sequence>